<comment type="caution">
    <text evidence="2">The sequence shown here is derived from an EMBL/GenBank/DDBJ whole genome shotgun (WGS) entry which is preliminary data.</text>
</comment>
<organism evidence="2 3">
    <name type="scientific">Petrolisthes manimaculis</name>
    <dbReference type="NCBI Taxonomy" id="1843537"/>
    <lineage>
        <taxon>Eukaryota</taxon>
        <taxon>Metazoa</taxon>
        <taxon>Ecdysozoa</taxon>
        <taxon>Arthropoda</taxon>
        <taxon>Crustacea</taxon>
        <taxon>Multicrustacea</taxon>
        <taxon>Malacostraca</taxon>
        <taxon>Eumalacostraca</taxon>
        <taxon>Eucarida</taxon>
        <taxon>Decapoda</taxon>
        <taxon>Pleocyemata</taxon>
        <taxon>Anomura</taxon>
        <taxon>Galatheoidea</taxon>
        <taxon>Porcellanidae</taxon>
        <taxon>Petrolisthes</taxon>
    </lineage>
</organism>
<dbReference type="Proteomes" id="UP001292094">
    <property type="component" value="Unassembled WGS sequence"/>
</dbReference>
<dbReference type="EMBL" id="JAWZYT010005756">
    <property type="protein sequence ID" value="KAK4289694.1"/>
    <property type="molecule type" value="Genomic_DNA"/>
</dbReference>
<gene>
    <name evidence="2" type="ORF">Pmani_037351</name>
</gene>
<keyword evidence="3" id="KW-1185">Reference proteome</keyword>
<evidence type="ECO:0000313" key="2">
    <source>
        <dbReference type="EMBL" id="KAK4289694.1"/>
    </source>
</evidence>
<feature type="non-terminal residue" evidence="2">
    <location>
        <position position="44"/>
    </location>
</feature>
<evidence type="ECO:0000313" key="3">
    <source>
        <dbReference type="Proteomes" id="UP001292094"/>
    </source>
</evidence>
<reference evidence="2" key="1">
    <citation type="submission" date="2023-11" db="EMBL/GenBank/DDBJ databases">
        <title>Genome assemblies of two species of porcelain crab, Petrolisthes cinctipes and Petrolisthes manimaculis (Anomura: Porcellanidae).</title>
        <authorList>
            <person name="Angst P."/>
        </authorList>
    </citation>
    <scope>NUCLEOTIDE SEQUENCE</scope>
    <source>
        <strain evidence="2">PB745_02</strain>
        <tissue evidence="2">Gill</tissue>
    </source>
</reference>
<accession>A0AAE1NII0</accession>
<protein>
    <submittedName>
        <fullName evidence="2">Uncharacterized protein</fullName>
    </submittedName>
</protein>
<sequence>MIRVGEREEEEEVRGKRKRGWQGDRGREDGRVIEEERERVWEEK</sequence>
<evidence type="ECO:0000256" key="1">
    <source>
        <dbReference type="SAM" id="MobiDB-lite"/>
    </source>
</evidence>
<proteinExistence type="predicted"/>
<dbReference type="AlphaFoldDB" id="A0AAE1NII0"/>
<feature type="region of interest" description="Disordered" evidence="1">
    <location>
        <begin position="1"/>
        <end position="28"/>
    </location>
</feature>
<name>A0AAE1NII0_9EUCA</name>